<feature type="domain" description="GGDEF" evidence="1">
    <location>
        <begin position="1"/>
        <end position="102"/>
    </location>
</feature>
<organism evidence="2">
    <name type="scientific">bioreactor metagenome</name>
    <dbReference type="NCBI Taxonomy" id="1076179"/>
    <lineage>
        <taxon>unclassified sequences</taxon>
        <taxon>metagenomes</taxon>
        <taxon>ecological metagenomes</taxon>
    </lineage>
</organism>
<evidence type="ECO:0000259" key="1">
    <source>
        <dbReference type="PROSITE" id="PS50887"/>
    </source>
</evidence>
<dbReference type="InterPro" id="IPR000160">
    <property type="entry name" value="GGDEF_dom"/>
</dbReference>
<dbReference type="EMBL" id="VSSQ01134442">
    <property type="protein sequence ID" value="MPN59897.1"/>
    <property type="molecule type" value="Genomic_DNA"/>
</dbReference>
<dbReference type="PANTHER" id="PTHR46663">
    <property type="entry name" value="DIGUANYLATE CYCLASE DGCT-RELATED"/>
    <property type="match status" value="1"/>
</dbReference>
<name>A0A645J930_9ZZZZ</name>
<dbReference type="Gene3D" id="3.30.70.270">
    <property type="match status" value="1"/>
</dbReference>
<dbReference type="PROSITE" id="PS50887">
    <property type="entry name" value="GGDEF"/>
    <property type="match status" value="1"/>
</dbReference>
<protein>
    <recommendedName>
        <fullName evidence="1">GGDEF domain-containing protein</fullName>
    </recommendedName>
</protein>
<evidence type="ECO:0000313" key="2">
    <source>
        <dbReference type="EMBL" id="MPN59897.1"/>
    </source>
</evidence>
<dbReference type="AlphaFoldDB" id="A0A645J930"/>
<dbReference type="InterPro" id="IPR052163">
    <property type="entry name" value="DGC-Regulatory_Protein"/>
</dbReference>
<accession>A0A645J930</accession>
<proteinExistence type="predicted"/>
<comment type="caution">
    <text evidence="2">The sequence shown here is derived from an EMBL/GenBank/DDBJ whole genome shotgun (WGS) entry which is preliminary data.</text>
</comment>
<dbReference type="InterPro" id="IPR043128">
    <property type="entry name" value="Rev_trsase/Diguanyl_cyclase"/>
</dbReference>
<dbReference type="InterPro" id="IPR029787">
    <property type="entry name" value="Nucleotide_cyclase"/>
</dbReference>
<sequence length="103" mass="11809">MLHKSIKQIDSAYRYAGDEFILIIESDKAEAADRVVERLKTNLDKYNQAGQKRYALSFSYGIVFYDANLTASVFSLFSEADRLMYVNKKLYYGESVPDSENEA</sequence>
<reference evidence="2" key="1">
    <citation type="submission" date="2019-08" db="EMBL/GenBank/DDBJ databases">
        <authorList>
            <person name="Kucharzyk K."/>
            <person name="Murdoch R.W."/>
            <person name="Higgins S."/>
            <person name="Loffler F."/>
        </authorList>
    </citation>
    <scope>NUCLEOTIDE SEQUENCE</scope>
</reference>
<gene>
    <name evidence="2" type="ORF">SDC9_207619</name>
</gene>
<dbReference type="NCBIfam" id="TIGR00254">
    <property type="entry name" value="GGDEF"/>
    <property type="match status" value="1"/>
</dbReference>
<dbReference type="PANTHER" id="PTHR46663:SF2">
    <property type="entry name" value="GGDEF DOMAIN-CONTAINING PROTEIN"/>
    <property type="match status" value="1"/>
</dbReference>
<dbReference type="Pfam" id="PF00990">
    <property type="entry name" value="GGDEF"/>
    <property type="match status" value="1"/>
</dbReference>
<dbReference type="SUPFAM" id="SSF55073">
    <property type="entry name" value="Nucleotide cyclase"/>
    <property type="match status" value="1"/>
</dbReference>